<comment type="subcellular location">
    <subcellularLocation>
        <location evidence="1">Cell membrane</location>
        <topology evidence="1">Lipid-anchor</topology>
        <topology evidence="1">GPI-anchor</topology>
    </subcellularLocation>
</comment>
<name>A0A1V8SG95_9PEZI</name>
<evidence type="ECO:0000313" key="11">
    <source>
        <dbReference type="Proteomes" id="UP000192596"/>
    </source>
</evidence>
<evidence type="ECO:0000256" key="3">
    <source>
        <dbReference type="ARBA" id="ARBA00022622"/>
    </source>
</evidence>
<dbReference type="InterPro" id="IPR046530">
    <property type="entry name" value="BIM1-like_dom"/>
</dbReference>
<accession>A0A1V8SG95</accession>
<dbReference type="Pfam" id="PF20238">
    <property type="entry name" value="BIM1-like_dom"/>
    <property type="match status" value="1"/>
</dbReference>
<keyword evidence="3" id="KW-0336">GPI-anchor</keyword>
<dbReference type="OrthoDB" id="2146436at2759"/>
<evidence type="ECO:0000256" key="6">
    <source>
        <dbReference type="ARBA" id="ARBA00023180"/>
    </source>
</evidence>
<organism evidence="10 11">
    <name type="scientific">Cryoendolithus antarcticus</name>
    <dbReference type="NCBI Taxonomy" id="1507870"/>
    <lineage>
        <taxon>Eukaryota</taxon>
        <taxon>Fungi</taxon>
        <taxon>Dikarya</taxon>
        <taxon>Ascomycota</taxon>
        <taxon>Pezizomycotina</taxon>
        <taxon>Dothideomycetes</taxon>
        <taxon>Dothideomycetidae</taxon>
        <taxon>Cladosporiales</taxon>
        <taxon>Cladosporiaceae</taxon>
        <taxon>Cryoendolithus</taxon>
    </lineage>
</organism>
<evidence type="ECO:0000259" key="9">
    <source>
        <dbReference type="Pfam" id="PF20238"/>
    </source>
</evidence>
<reference evidence="11" key="1">
    <citation type="submission" date="2017-03" db="EMBL/GenBank/DDBJ databases">
        <title>Genomes of endolithic fungi from Antarctica.</title>
        <authorList>
            <person name="Coleine C."/>
            <person name="Masonjones S."/>
            <person name="Stajich J.E."/>
        </authorList>
    </citation>
    <scope>NUCLEOTIDE SEQUENCE [LARGE SCALE GENOMIC DNA]</scope>
    <source>
        <strain evidence="11">CCFEE 5527</strain>
    </source>
</reference>
<dbReference type="AlphaFoldDB" id="A0A1V8SG95"/>
<dbReference type="PANTHER" id="PTHR34992">
    <property type="entry name" value="HYPHAL ANASTAMOSIS-7 PROTEIN"/>
    <property type="match status" value="1"/>
</dbReference>
<evidence type="ECO:0000313" key="10">
    <source>
        <dbReference type="EMBL" id="OQN98168.1"/>
    </source>
</evidence>
<dbReference type="GO" id="GO:0005886">
    <property type="term" value="C:plasma membrane"/>
    <property type="evidence" value="ECO:0007669"/>
    <property type="project" value="UniProtKB-SubCell"/>
</dbReference>
<keyword evidence="5" id="KW-0472">Membrane</keyword>
<evidence type="ECO:0000256" key="4">
    <source>
        <dbReference type="ARBA" id="ARBA00022729"/>
    </source>
</evidence>
<dbReference type="PANTHER" id="PTHR34992:SF1">
    <property type="entry name" value="COPPER ACQUISITION FACTOR BIM1-LIKE DOMAIN-CONTAINING PROTEIN"/>
    <property type="match status" value="1"/>
</dbReference>
<feature type="chain" id="PRO_5013116738" description="Copper acquisition factor BIM1-like domain-containing protein" evidence="8">
    <location>
        <begin position="18"/>
        <end position="227"/>
    </location>
</feature>
<gene>
    <name evidence="10" type="ORF">B0A48_16000</name>
</gene>
<protein>
    <recommendedName>
        <fullName evidence="9">Copper acquisition factor BIM1-like domain-containing protein</fullName>
    </recommendedName>
</protein>
<keyword evidence="11" id="KW-1185">Reference proteome</keyword>
<dbReference type="Proteomes" id="UP000192596">
    <property type="component" value="Unassembled WGS sequence"/>
</dbReference>
<dbReference type="InterPro" id="IPR046936">
    <property type="entry name" value="BIM1-like"/>
</dbReference>
<comment type="caution">
    <text evidence="10">The sequence shown here is derived from an EMBL/GenBank/DDBJ whole genome shotgun (WGS) entry which is preliminary data.</text>
</comment>
<proteinExistence type="predicted"/>
<sequence length="227" mass="22669">MLSLTVFTLALAGAATAHFVLNWPPTAGFIDDSESTGPCGGAVVTVNSSAPEVQVDRFAIQVLSTHPQGQWQFRATTDTQEPYNWTEIVPEVDTEGAGIFCLNYISAPTSFAGSKGIIQVTDTSVDGVLYQCAPVSFTTGSNATSGETCKNQSSTFTASWTSGNSLASNASEPVSASGGASSTMASMSGVTASAAAASSSAAGASIATMGTGAFVAGLGAIAAGLVL</sequence>
<dbReference type="EMBL" id="NAJO01000048">
    <property type="protein sequence ID" value="OQN98168.1"/>
    <property type="molecule type" value="Genomic_DNA"/>
</dbReference>
<dbReference type="GO" id="GO:0098552">
    <property type="term" value="C:side of membrane"/>
    <property type="evidence" value="ECO:0007669"/>
    <property type="project" value="UniProtKB-KW"/>
</dbReference>
<keyword evidence="2" id="KW-1003">Cell membrane</keyword>
<keyword evidence="6" id="KW-0325">Glycoprotein</keyword>
<feature type="signal peptide" evidence="8">
    <location>
        <begin position="1"/>
        <end position="17"/>
    </location>
</feature>
<dbReference type="InParanoid" id="A0A1V8SG95"/>
<evidence type="ECO:0000256" key="8">
    <source>
        <dbReference type="SAM" id="SignalP"/>
    </source>
</evidence>
<evidence type="ECO:0000256" key="1">
    <source>
        <dbReference type="ARBA" id="ARBA00004609"/>
    </source>
</evidence>
<keyword evidence="4 8" id="KW-0732">Signal</keyword>
<evidence type="ECO:0000256" key="2">
    <source>
        <dbReference type="ARBA" id="ARBA00022475"/>
    </source>
</evidence>
<keyword evidence="7" id="KW-0449">Lipoprotein</keyword>
<evidence type="ECO:0000256" key="5">
    <source>
        <dbReference type="ARBA" id="ARBA00023136"/>
    </source>
</evidence>
<feature type="domain" description="Copper acquisition factor BIM1-like" evidence="9">
    <location>
        <begin position="17"/>
        <end position="153"/>
    </location>
</feature>
<evidence type="ECO:0000256" key="7">
    <source>
        <dbReference type="ARBA" id="ARBA00023288"/>
    </source>
</evidence>
<dbReference type="CDD" id="cd21176">
    <property type="entry name" value="LPMO_auxiliary-like"/>
    <property type="match status" value="1"/>
</dbReference>